<dbReference type="STRING" id="34004.SAMN04488021_10332"/>
<dbReference type="RefSeq" id="WP_074966182.1">
    <property type="nucleotide sequence ID" value="NZ_CBCRYP010000004.1"/>
</dbReference>
<reference evidence="2 3" key="1">
    <citation type="submission" date="2016-10" db="EMBL/GenBank/DDBJ databases">
        <authorList>
            <person name="de Groot N.N."/>
        </authorList>
    </citation>
    <scope>NUCLEOTIDE SEQUENCE [LARGE SCALE GENOMIC DNA]</scope>
    <source>
        <strain evidence="2 3">DSM 8537</strain>
    </source>
</reference>
<dbReference type="Pfam" id="PF07045">
    <property type="entry name" value="DUF1330"/>
    <property type="match status" value="1"/>
</dbReference>
<feature type="domain" description="DUF1330" evidence="1">
    <location>
        <begin position="8"/>
        <end position="92"/>
    </location>
</feature>
<evidence type="ECO:0000313" key="3">
    <source>
        <dbReference type="Proteomes" id="UP000183635"/>
    </source>
</evidence>
<dbReference type="PANTHER" id="PTHR41521">
    <property type="match status" value="1"/>
</dbReference>
<dbReference type="AlphaFoldDB" id="A0A1I2Y3H9"/>
<gene>
    <name evidence="2" type="ORF">SAMN04488021_10332</name>
</gene>
<dbReference type="InterPro" id="IPR011008">
    <property type="entry name" value="Dimeric_a/b-barrel"/>
</dbReference>
<protein>
    <submittedName>
        <fullName evidence="2">Uncharacterized conserved protein, DUF1330 family</fullName>
    </submittedName>
</protein>
<dbReference type="SUPFAM" id="SSF54909">
    <property type="entry name" value="Dimeric alpha+beta barrel"/>
    <property type="match status" value="1"/>
</dbReference>
<dbReference type="Proteomes" id="UP000183635">
    <property type="component" value="Unassembled WGS sequence"/>
</dbReference>
<dbReference type="PANTHER" id="PTHR41521:SF4">
    <property type="entry name" value="BLR0684 PROTEIN"/>
    <property type="match status" value="1"/>
</dbReference>
<organism evidence="2 3">
    <name type="scientific">Paracoccus aminovorans</name>
    <dbReference type="NCBI Taxonomy" id="34004"/>
    <lineage>
        <taxon>Bacteria</taxon>
        <taxon>Pseudomonadati</taxon>
        <taxon>Pseudomonadota</taxon>
        <taxon>Alphaproteobacteria</taxon>
        <taxon>Rhodobacterales</taxon>
        <taxon>Paracoccaceae</taxon>
        <taxon>Paracoccus</taxon>
    </lineage>
</organism>
<dbReference type="EMBL" id="FOPU01000003">
    <property type="protein sequence ID" value="SFH20318.1"/>
    <property type="molecule type" value="Genomic_DNA"/>
</dbReference>
<dbReference type="InterPro" id="IPR010753">
    <property type="entry name" value="DUF1330"/>
</dbReference>
<accession>A0A1I2Y3H9</accession>
<evidence type="ECO:0000259" key="1">
    <source>
        <dbReference type="Pfam" id="PF07045"/>
    </source>
</evidence>
<evidence type="ECO:0000313" key="2">
    <source>
        <dbReference type="EMBL" id="SFH20318.1"/>
    </source>
</evidence>
<dbReference type="Gene3D" id="3.30.70.100">
    <property type="match status" value="1"/>
</dbReference>
<sequence>MRDAESLFTVDDPAAYGAYRRASAGAFAKCGARFLVRGGHRQVVEGALRPRAAVIGFPDMAAARACCDSPAYRAALVLRRPCALADLAILGGREDA</sequence>
<keyword evidence="3" id="KW-1185">Reference proteome</keyword>
<proteinExistence type="predicted"/>
<name>A0A1I2Y3H9_9RHOB</name>